<dbReference type="InterPro" id="IPR003593">
    <property type="entry name" value="AAA+_ATPase"/>
</dbReference>
<evidence type="ECO:0000256" key="2">
    <source>
        <dbReference type="ARBA" id="ARBA00022840"/>
    </source>
</evidence>
<proteinExistence type="predicted"/>
<dbReference type="Gene3D" id="1.10.287.1490">
    <property type="match status" value="1"/>
</dbReference>
<dbReference type="AlphaFoldDB" id="A0A6J6TC39"/>
<dbReference type="EMBL" id="CAEZYR010000046">
    <property type="protein sequence ID" value="CAB4744658.1"/>
    <property type="molecule type" value="Genomic_DNA"/>
</dbReference>
<organism evidence="5">
    <name type="scientific">freshwater metagenome</name>
    <dbReference type="NCBI Taxonomy" id="449393"/>
    <lineage>
        <taxon>unclassified sequences</taxon>
        <taxon>metagenomes</taxon>
        <taxon>ecological metagenomes</taxon>
    </lineage>
</organism>
<gene>
    <name evidence="5" type="ORF">UFOPK2754_01429</name>
</gene>
<keyword evidence="2" id="KW-0067">ATP-binding</keyword>
<dbReference type="CDD" id="cd03221">
    <property type="entry name" value="ABCF_EF-3"/>
    <property type="match status" value="2"/>
</dbReference>
<evidence type="ECO:0000313" key="5">
    <source>
        <dbReference type="EMBL" id="CAB4744658.1"/>
    </source>
</evidence>
<dbReference type="Pfam" id="PF00005">
    <property type="entry name" value="ABC_tran"/>
    <property type="match status" value="2"/>
</dbReference>
<dbReference type="PROSITE" id="PS00211">
    <property type="entry name" value="ABC_TRANSPORTER_1"/>
    <property type="match status" value="2"/>
</dbReference>
<reference evidence="5" key="1">
    <citation type="submission" date="2020-05" db="EMBL/GenBank/DDBJ databases">
        <authorList>
            <person name="Chiriac C."/>
            <person name="Salcher M."/>
            <person name="Ghai R."/>
            <person name="Kavagutti S V."/>
        </authorList>
    </citation>
    <scope>NUCLEOTIDE SEQUENCE</scope>
</reference>
<dbReference type="PANTHER" id="PTHR42855:SF1">
    <property type="entry name" value="ABC TRANSPORTER DOMAIN-CONTAINING PROTEIN"/>
    <property type="match status" value="1"/>
</dbReference>
<feature type="domain" description="ABC transporter" evidence="4">
    <location>
        <begin position="265"/>
        <end position="479"/>
    </location>
</feature>
<dbReference type="Gene3D" id="3.40.50.300">
    <property type="entry name" value="P-loop containing nucleotide triphosphate hydrolases"/>
    <property type="match status" value="3"/>
</dbReference>
<feature type="domain" description="ABC transporter" evidence="4">
    <location>
        <begin position="1"/>
        <end position="198"/>
    </location>
</feature>
<feature type="region of interest" description="Disordered" evidence="3">
    <location>
        <begin position="474"/>
        <end position="514"/>
    </location>
</feature>
<evidence type="ECO:0000256" key="3">
    <source>
        <dbReference type="SAM" id="MobiDB-lite"/>
    </source>
</evidence>
<dbReference type="InterPro" id="IPR017871">
    <property type="entry name" value="ABC_transporter-like_CS"/>
</dbReference>
<dbReference type="InterPro" id="IPR003439">
    <property type="entry name" value="ABC_transporter-like_ATP-bd"/>
</dbReference>
<protein>
    <submittedName>
        <fullName evidence="5">Unannotated protein</fullName>
    </submittedName>
</protein>
<dbReference type="PANTHER" id="PTHR42855">
    <property type="entry name" value="ABC TRANSPORTER ATP-BINDING SUBUNIT"/>
    <property type="match status" value="1"/>
</dbReference>
<evidence type="ECO:0000259" key="4">
    <source>
        <dbReference type="PROSITE" id="PS50893"/>
    </source>
</evidence>
<dbReference type="PROSITE" id="PS50893">
    <property type="entry name" value="ABC_TRANSPORTER_2"/>
    <property type="match status" value="2"/>
</dbReference>
<sequence>MSRPGRPLFADLSVTINSGDRLGIVGLNGTGKSTLLRVLTGADEPESGLVRRSRELRVSVLDQRADLPEGLVSEVLGSSWEVAAVADRLGLAELLGARTSELSGGQAKRVALARTLVAECDLLVLDEPTNHLDVDAIAWLEDRLRASRTALVLVTHDRHVLDRLTTRILELDRGHGYVHEGGYASYLENKAEREDRAVAQESTRRNLARRELAWLRRGAPARTRKSKSRVERATELIETRAEAAARANELDLLFAGTPRLGDQVVELHGVGHSFGNVPLFSGLDLALDPRERLGIVGANGTGKSTLLDILAGRRTPTMGRVVQGTTVSLGYYDQVGRTLDPNQRVREAVTGGAREADWRDSRLMEQFWFDGDAQWAPIGLLSGGERRRLQLLLVLAARPNVLLLDEPTNDLDLDTLRVLEDFLEEWPGALVVVSHDRAFLERCVDDVVVLDGEGGAGRLAGGYEAWEAERRARRTSGTLRAKTASVGPGTVSPATPRESGASRAETAGDGPTIGSLRNRVRQIEKEMAPLDRRRGRLEIQLADLADHREIGSVGEELATVVAAIGALEEQWLELSAQIEDRS</sequence>
<dbReference type="GO" id="GO:0016887">
    <property type="term" value="F:ATP hydrolysis activity"/>
    <property type="evidence" value="ECO:0007669"/>
    <property type="project" value="InterPro"/>
</dbReference>
<accession>A0A6J6TC39</accession>
<name>A0A6J6TC39_9ZZZZ</name>
<keyword evidence="1" id="KW-0547">Nucleotide-binding</keyword>
<dbReference type="SMART" id="SM00382">
    <property type="entry name" value="AAA"/>
    <property type="match status" value="2"/>
</dbReference>
<dbReference type="GO" id="GO:0005524">
    <property type="term" value="F:ATP binding"/>
    <property type="evidence" value="ECO:0007669"/>
    <property type="project" value="UniProtKB-KW"/>
</dbReference>
<dbReference type="SUPFAM" id="SSF52540">
    <property type="entry name" value="P-loop containing nucleoside triphosphate hydrolases"/>
    <property type="match status" value="2"/>
</dbReference>
<dbReference type="InterPro" id="IPR027417">
    <property type="entry name" value="P-loop_NTPase"/>
</dbReference>
<dbReference type="InterPro" id="IPR032781">
    <property type="entry name" value="ABC_tran_Xtn"/>
</dbReference>
<dbReference type="InterPro" id="IPR051309">
    <property type="entry name" value="ABCF_ATPase"/>
</dbReference>
<dbReference type="Pfam" id="PF12848">
    <property type="entry name" value="ABC_tran_Xtn"/>
    <property type="match status" value="1"/>
</dbReference>
<evidence type="ECO:0000256" key="1">
    <source>
        <dbReference type="ARBA" id="ARBA00022741"/>
    </source>
</evidence>